<dbReference type="AlphaFoldDB" id="A0AAD4D4F1"/>
<accession>A0AAD4D4F1</accession>
<protein>
    <submittedName>
        <fullName evidence="1">Uncharacterized protein</fullName>
    </submittedName>
</protein>
<comment type="caution">
    <text evidence="1">The sequence shown here is derived from an EMBL/GenBank/DDBJ whole genome shotgun (WGS) entry which is preliminary data.</text>
</comment>
<proteinExistence type="predicted"/>
<keyword evidence="2" id="KW-1185">Reference proteome</keyword>
<evidence type="ECO:0000313" key="2">
    <source>
        <dbReference type="Proteomes" id="UP001194580"/>
    </source>
</evidence>
<dbReference type="Proteomes" id="UP001194580">
    <property type="component" value="Unassembled WGS sequence"/>
</dbReference>
<evidence type="ECO:0000313" key="1">
    <source>
        <dbReference type="EMBL" id="KAG0259461.1"/>
    </source>
</evidence>
<organism evidence="1 2">
    <name type="scientific">Linnemannia exigua</name>
    <dbReference type="NCBI Taxonomy" id="604196"/>
    <lineage>
        <taxon>Eukaryota</taxon>
        <taxon>Fungi</taxon>
        <taxon>Fungi incertae sedis</taxon>
        <taxon>Mucoromycota</taxon>
        <taxon>Mortierellomycotina</taxon>
        <taxon>Mortierellomycetes</taxon>
        <taxon>Mortierellales</taxon>
        <taxon>Mortierellaceae</taxon>
        <taxon>Linnemannia</taxon>
    </lineage>
</organism>
<sequence length="304" mass="33825">MTTAVSPVLFPHHLLSSSTPEGSQLASPSSDDNETIATFEDAVELFGQVRALEDVVLDTLQERDVVPAWARDRPSWRGCMSVGSVDYDPSITTWYNGSRADGTLNFHNVDKIALLSGVLHLYDQHHALDKVAIASIRNSSLGAVYSIEDEDKSKAKAAVKLWNQWVVAFRSLVFEEKQRAQKKGRDPRPVPTNSLVKDILSSFDQCEQEGILPVFFAGLNMFRKFNNWRIPRSEMSWTTSVVVPILEEFMFAANSSTSADKKRKVRASVKEQPCQPDVIGLADEGGTEVYYGEIKVAKASLEEQ</sequence>
<name>A0AAD4D4F1_9FUNG</name>
<reference evidence="1" key="1">
    <citation type="journal article" date="2020" name="Fungal Divers.">
        <title>Resolving the Mortierellaceae phylogeny through synthesis of multi-gene phylogenetics and phylogenomics.</title>
        <authorList>
            <person name="Vandepol N."/>
            <person name="Liber J."/>
            <person name="Desiro A."/>
            <person name="Na H."/>
            <person name="Kennedy M."/>
            <person name="Barry K."/>
            <person name="Grigoriev I.V."/>
            <person name="Miller A.N."/>
            <person name="O'Donnell K."/>
            <person name="Stajich J.E."/>
            <person name="Bonito G."/>
        </authorList>
    </citation>
    <scope>NUCLEOTIDE SEQUENCE</scope>
    <source>
        <strain evidence="1">NRRL 28262</strain>
    </source>
</reference>
<dbReference type="EMBL" id="JAAAIL010002191">
    <property type="protein sequence ID" value="KAG0259461.1"/>
    <property type="molecule type" value="Genomic_DNA"/>
</dbReference>
<gene>
    <name evidence="1" type="ORF">BGZ95_004667</name>
</gene>